<feature type="chain" id="PRO_5022101279" evidence="2">
    <location>
        <begin position="22"/>
        <end position="360"/>
    </location>
</feature>
<dbReference type="AlphaFoldDB" id="A0A517NN67"/>
<keyword evidence="4" id="KW-1185">Reference proteome</keyword>
<dbReference type="SUPFAM" id="SSF101898">
    <property type="entry name" value="NHL repeat"/>
    <property type="match status" value="1"/>
</dbReference>
<protein>
    <submittedName>
        <fullName evidence="3">NHL repeat protein</fullName>
    </submittedName>
</protein>
<name>A0A517NN67_9BACT</name>
<accession>A0A517NN67</accession>
<proteinExistence type="predicted"/>
<dbReference type="OrthoDB" id="9799230at2"/>
<dbReference type="Pfam" id="PF01436">
    <property type="entry name" value="NHL"/>
    <property type="match status" value="1"/>
</dbReference>
<dbReference type="InterPro" id="IPR011042">
    <property type="entry name" value="6-blade_b-propeller_TolB-like"/>
</dbReference>
<feature type="signal peptide" evidence="2">
    <location>
        <begin position="1"/>
        <end position="21"/>
    </location>
</feature>
<dbReference type="InterPro" id="IPR001258">
    <property type="entry name" value="NHL_repeat"/>
</dbReference>
<sequence length="360" mass="38918" precursor="true">MKLVRTQLLLFFVFVVSLPMANDSIAIDPSVEFIVGGYRAPEGGQWEPAESPLDSPFGIDFDSRGNLFVVELGGGRVHKRSTDGFLSLLGGDGSKSYRGDGGPLLQATFNGMHNCAVAPNGDLYIADSWNHCIRRVEHHSRTITTFAGTGEAGFSGDGGPARQATFDFIMCITLNHDATKLHVADLKNRRIREIDLQTNKIITVAGNGDKGIPTDGHDATTSPLVDPRAVAADSKGRIYVLERNGQALRVVHADGSIYTVAGTGKRGYKDGDAMDATFGSPKHICIDDQDNVYVADDQNRAIRRYDPKNKTVSTVLGNGHGDAKIQLSHPHGVTWENKSLYVVDTGNNRILEITPDSVSQ</sequence>
<gene>
    <name evidence="3" type="ORF">K239x_04980</name>
</gene>
<organism evidence="3 4">
    <name type="scientific">Stieleria marina</name>
    <dbReference type="NCBI Taxonomy" id="1930275"/>
    <lineage>
        <taxon>Bacteria</taxon>
        <taxon>Pseudomonadati</taxon>
        <taxon>Planctomycetota</taxon>
        <taxon>Planctomycetia</taxon>
        <taxon>Pirellulales</taxon>
        <taxon>Pirellulaceae</taxon>
        <taxon>Stieleria</taxon>
    </lineage>
</organism>
<dbReference type="Proteomes" id="UP000319817">
    <property type="component" value="Chromosome"/>
</dbReference>
<evidence type="ECO:0000256" key="1">
    <source>
        <dbReference type="ARBA" id="ARBA00022737"/>
    </source>
</evidence>
<keyword evidence="2" id="KW-0732">Signal</keyword>
<dbReference type="RefSeq" id="WP_145416083.1">
    <property type="nucleotide sequence ID" value="NZ_CP036526.1"/>
</dbReference>
<dbReference type="PANTHER" id="PTHR46388:SF2">
    <property type="entry name" value="NHL REPEAT-CONTAINING PROTEIN 2"/>
    <property type="match status" value="1"/>
</dbReference>
<keyword evidence="1" id="KW-0677">Repeat</keyword>
<evidence type="ECO:0000256" key="2">
    <source>
        <dbReference type="SAM" id="SignalP"/>
    </source>
</evidence>
<evidence type="ECO:0000313" key="4">
    <source>
        <dbReference type="Proteomes" id="UP000319817"/>
    </source>
</evidence>
<dbReference type="PANTHER" id="PTHR46388">
    <property type="entry name" value="NHL REPEAT-CONTAINING PROTEIN 2"/>
    <property type="match status" value="1"/>
</dbReference>
<dbReference type="EMBL" id="CP036526">
    <property type="protein sequence ID" value="QDT08559.1"/>
    <property type="molecule type" value="Genomic_DNA"/>
</dbReference>
<reference evidence="3 4" key="1">
    <citation type="submission" date="2019-02" db="EMBL/GenBank/DDBJ databases">
        <title>Deep-cultivation of Planctomycetes and their phenomic and genomic characterization uncovers novel biology.</title>
        <authorList>
            <person name="Wiegand S."/>
            <person name="Jogler M."/>
            <person name="Boedeker C."/>
            <person name="Pinto D."/>
            <person name="Vollmers J."/>
            <person name="Rivas-Marin E."/>
            <person name="Kohn T."/>
            <person name="Peeters S.H."/>
            <person name="Heuer A."/>
            <person name="Rast P."/>
            <person name="Oberbeckmann S."/>
            <person name="Bunk B."/>
            <person name="Jeske O."/>
            <person name="Meyerdierks A."/>
            <person name="Storesund J.E."/>
            <person name="Kallscheuer N."/>
            <person name="Luecker S."/>
            <person name="Lage O.M."/>
            <person name="Pohl T."/>
            <person name="Merkel B.J."/>
            <person name="Hornburger P."/>
            <person name="Mueller R.-W."/>
            <person name="Bruemmer F."/>
            <person name="Labrenz M."/>
            <person name="Spormann A.M."/>
            <person name="Op den Camp H."/>
            <person name="Overmann J."/>
            <person name="Amann R."/>
            <person name="Jetten M.S.M."/>
            <person name="Mascher T."/>
            <person name="Medema M.H."/>
            <person name="Devos D.P."/>
            <person name="Kaster A.-K."/>
            <person name="Ovreas L."/>
            <person name="Rohde M."/>
            <person name="Galperin M.Y."/>
            <person name="Jogler C."/>
        </authorList>
    </citation>
    <scope>NUCLEOTIDE SEQUENCE [LARGE SCALE GENOMIC DNA]</scope>
    <source>
        <strain evidence="3 4">K23_9</strain>
    </source>
</reference>
<evidence type="ECO:0000313" key="3">
    <source>
        <dbReference type="EMBL" id="QDT08559.1"/>
    </source>
</evidence>
<dbReference type="Gene3D" id="2.120.10.30">
    <property type="entry name" value="TolB, C-terminal domain"/>
    <property type="match status" value="3"/>
</dbReference>